<sequence length="192" mass="20889">MKAVIQKVTNASVTDDTPKDREYIVRKILSIRLFDAPAPIAVSEAADGDELKERQKASAWRASVKDIGGEVLCDFHGAMTTLPSSIFYNEFLNDMRTAYSAEKIQDGKFGAMMQVSLCNDGPVTIIIDSKAKPPSAPPSRSNTPLTSGTSTPALDNKKPQQTLAEKKEKRARAAEAYAERKKAEAADEQQVA</sequence>
<proteinExistence type="predicted"/>
<accession>A0ACC2W0W7</accession>
<reference evidence="1" key="1">
    <citation type="submission" date="2023-04" db="EMBL/GenBank/DDBJ databases">
        <title>Draft Genome sequencing of Naganishia species isolated from polar environments using Oxford Nanopore Technology.</title>
        <authorList>
            <person name="Leo P."/>
            <person name="Venkateswaran K."/>
        </authorList>
    </citation>
    <scope>NUCLEOTIDE SEQUENCE</scope>
    <source>
        <strain evidence="1">MNA-CCFEE 5423</strain>
    </source>
</reference>
<dbReference type="EMBL" id="JASBWT010000004">
    <property type="protein sequence ID" value="KAJ9105369.1"/>
    <property type="molecule type" value="Genomic_DNA"/>
</dbReference>
<evidence type="ECO:0000313" key="1">
    <source>
        <dbReference type="EMBL" id="KAJ9105369.1"/>
    </source>
</evidence>
<gene>
    <name evidence="1" type="ORF">QFC21_001738</name>
</gene>
<organism evidence="1 2">
    <name type="scientific">Naganishia friedmannii</name>
    <dbReference type="NCBI Taxonomy" id="89922"/>
    <lineage>
        <taxon>Eukaryota</taxon>
        <taxon>Fungi</taxon>
        <taxon>Dikarya</taxon>
        <taxon>Basidiomycota</taxon>
        <taxon>Agaricomycotina</taxon>
        <taxon>Tremellomycetes</taxon>
        <taxon>Filobasidiales</taxon>
        <taxon>Filobasidiaceae</taxon>
        <taxon>Naganishia</taxon>
    </lineage>
</organism>
<keyword evidence="2" id="KW-1185">Reference proteome</keyword>
<dbReference type="Proteomes" id="UP001227268">
    <property type="component" value="Unassembled WGS sequence"/>
</dbReference>
<name>A0ACC2W0W7_9TREE</name>
<evidence type="ECO:0000313" key="2">
    <source>
        <dbReference type="Proteomes" id="UP001227268"/>
    </source>
</evidence>
<comment type="caution">
    <text evidence="1">The sequence shown here is derived from an EMBL/GenBank/DDBJ whole genome shotgun (WGS) entry which is preliminary data.</text>
</comment>
<protein>
    <submittedName>
        <fullName evidence="1">Uncharacterized protein</fullName>
    </submittedName>
</protein>